<dbReference type="InterPro" id="IPR039425">
    <property type="entry name" value="RNA_pol_sigma-70-like"/>
</dbReference>
<dbReference type="EMBL" id="PVNG01000047">
    <property type="protein sequence ID" value="PRX45732.1"/>
    <property type="molecule type" value="Genomic_DNA"/>
</dbReference>
<reference evidence="9 10" key="1">
    <citation type="submission" date="2018-03" db="EMBL/GenBank/DDBJ databases">
        <title>Genomic Encyclopedia of Type Strains, Phase III (KMG-III): the genomes of soil and plant-associated and newly described type strains.</title>
        <authorList>
            <person name="Whitman W."/>
        </authorList>
    </citation>
    <scope>NUCLEOTIDE SEQUENCE [LARGE SCALE GENOMIC DNA]</scope>
    <source>
        <strain evidence="9 10">CGMCC 4.7104</strain>
    </source>
</reference>
<keyword evidence="5" id="KW-0804">Transcription</keyword>
<dbReference type="Pfam" id="PF08281">
    <property type="entry name" value="Sigma70_r4_2"/>
    <property type="match status" value="1"/>
</dbReference>
<dbReference type="GO" id="GO:0006352">
    <property type="term" value="P:DNA-templated transcription initiation"/>
    <property type="evidence" value="ECO:0007669"/>
    <property type="project" value="InterPro"/>
</dbReference>
<feature type="domain" description="RNA polymerase sigma factor 70 region 4 type 2" evidence="8">
    <location>
        <begin position="159"/>
        <end position="210"/>
    </location>
</feature>
<keyword evidence="10" id="KW-1185">Reference proteome</keyword>
<dbReference type="Pfam" id="PF04542">
    <property type="entry name" value="Sigma70_r2"/>
    <property type="match status" value="1"/>
</dbReference>
<feature type="region of interest" description="Disordered" evidence="6">
    <location>
        <begin position="205"/>
        <end position="227"/>
    </location>
</feature>
<evidence type="ECO:0000256" key="6">
    <source>
        <dbReference type="SAM" id="MobiDB-lite"/>
    </source>
</evidence>
<dbReference type="GO" id="GO:0003677">
    <property type="term" value="F:DNA binding"/>
    <property type="evidence" value="ECO:0007669"/>
    <property type="project" value="UniProtKB-KW"/>
</dbReference>
<evidence type="ECO:0000259" key="8">
    <source>
        <dbReference type="Pfam" id="PF08281"/>
    </source>
</evidence>
<proteinExistence type="inferred from homology"/>
<comment type="similarity">
    <text evidence="1">Belongs to the sigma-70 factor family. ECF subfamily.</text>
</comment>
<feature type="compositionally biased region" description="Acidic residues" evidence="6">
    <location>
        <begin position="1"/>
        <end position="10"/>
    </location>
</feature>
<dbReference type="InterPro" id="IPR013324">
    <property type="entry name" value="RNA_pol_sigma_r3/r4-like"/>
</dbReference>
<dbReference type="InterPro" id="IPR013325">
    <property type="entry name" value="RNA_pol_sigma_r2"/>
</dbReference>
<dbReference type="SUPFAM" id="SSF88659">
    <property type="entry name" value="Sigma3 and sigma4 domains of RNA polymerase sigma factors"/>
    <property type="match status" value="1"/>
</dbReference>
<dbReference type="Proteomes" id="UP000238312">
    <property type="component" value="Unassembled WGS sequence"/>
</dbReference>
<organism evidence="9 10">
    <name type="scientific">Nonomuraea fuscirosea</name>
    <dbReference type="NCBI Taxonomy" id="1291556"/>
    <lineage>
        <taxon>Bacteria</taxon>
        <taxon>Bacillati</taxon>
        <taxon>Actinomycetota</taxon>
        <taxon>Actinomycetes</taxon>
        <taxon>Streptosporangiales</taxon>
        <taxon>Streptosporangiaceae</taxon>
        <taxon>Nonomuraea</taxon>
    </lineage>
</organism>
<evidence type="ECO:0000259" key="7">
    <source>
        <dbReference type="Pfam" id="PF04542"/>
    </source>
</evidence>
<dbReference type="RefSeq" id="WP_106253159.1">
    <property type="nucleotide sequence ID" value="NZ_JBFAIB010000060.1"/>
</dbReference>
<dbReference type="AlphaFoldDB" id="A0A2T0LQS2"/>
<dbReference type="NCBIfam" id="TIGR02937">
    <property type="entry name" value="sigma70-ECF"/>
    <property type="match status" value="1"/>
</dbReference>
<keyword evidence="4" id="KW-0238">DNA-binding</keyword>
<dbReference type="InterPro" id="IPR013249">
    <property type="entry name" value="RNA_pol_sigma70_r4_t2"/>
</dbReference>
<dbReference type="GO" id="GO:0016987">
    <property type="term" value="F:sigma factor activity"/>
    <property type="evidence" value="ECO:0007669"/>
    <property type="project" value="UniProtKB-KW"/>
</dbReference>
<evidence type="ECO:0000313" key="10">
    <source>
        <dbReference type="Proteomes" id="UP000238312"/>
    </source>
</evidence>
<evidence type="ECO:0000256" key="4">
    <source>
        <dbReference type="ARBA" id="ARBA00023125"/>
    </source>
</evidence>
<dbReference type="PANTHER" id="PTHR43133">
    <property type="entry name" value="RNA POLYMERASE ECF-TYPE SIGMA FACTO"/>
    <property type="match status" value="1"/>
</dbReference>
<keyword evidence="2" id="KW-0805">Transcription regulation</keyword>
<dbReference type="Gene3D" id="1.10.10.10">
    <property type="entry name" value="Winged helix-like DNA-binding domain superfamily/Winged helix DNA-binding domain"/>
    <property type="match status" value="1"/>
</dbReference>
<feature type="region of interest" description="Disordered" evidence="6">
    <location>
        <begin position="1"/>
        <end position="47"/>
    </location>
</feature>
<evidence type="ECO:0000313" key="9">
    <source>
        <dbReference type="EMBL" id="PRX45732.1"/>
    </source>
</evidence>
<dbReference type="InterPro" id="IPR007627">
    <property type="entry name" value="RNA_pol_sigma70_r2"/>
</dbReference>
<dbReference type="Gene3D" id="1.10.1740.10">
    <property type="match status" value="1"/>
</dbReference>
<dbReference type="InterPro" id="IPR014284">
    <property type="entry name" value="RNA_pol_sigma-70_dom"/>
</dbReference>
<gene>
    <name evidence="9" type="ORF">B0I32_14719</name>
</gene>
<evidence type="ECO:0000256" key="5">
    <source>
        <dbReference type="ARBA" id="ARBA00023163"/>
    </source>
</evidence>
<accession>A0A2T0LQS2</accession>
<evidence type="ECO:0000256" key="3">
    <source>
        <dbReference type="ARBA" id="ARBA00023082"/>
    </source>
</evidence>
<dbReference type="PANTHER" id="PTHR43133:SF8">
    <property type="entry name" value="RNA POLYMERASE SIGMA FACTOR HI_1459-RELATED"/>
    <property type="match status" value="1"/>
</dbReference>
<dbReference type="InterPro" id="IPR036388">
    <property type="entry name" value="WH-like_DNA-bd_sf"/>
</dbReference>
<feature type="domain" description="RNA polymerase sigma-70 region 2" evidence="7">
    <location>
        <begin position="61"/>
        <end position="120"/>
    </location>
</feature>
<comment type="caution">
    <text evidence="9">The sequence shown here is derived from an EMBL/GenBank/DDBJ whole genome shotgun (WGS) entry which is preliminary data.</text>
</comment>
<sequence>MAETSDEATGDDVAPVLLATPPRDTGGPRRSDELDLPRTMGASDSPSAHMSCLLGDFSTFFKETYPALLEIMRRRTPDDNLAADISQEAMVLALRHWQKVCAADQPTAYVIDIAANLLRRLQSRKLGKEQVTDLTREDEPPGARLAHEFPDEQVIDATLVRRALDRLPPRQAEVVIRHYLLDHDVKSIAAALRISQSTVRSHLQKARASLREPLRSLRPTGGGRHRA</sequence>
<name>A0A2T0LQS2_9ACTN</name>
<feature type="compositionally biased region" description="Basic and acidic residues" evidence="6">
    <location>
        <begin position="26"/>
        <end position="36"/>
    </location>
</feature>
<evidence type="ECO:0000256" key="1">
    <source>
        <dbReference type="ARBA" id="ARBA00010641"/>
    </source>
</evidence>
<dbReference type="SUPFAM" id="SSF88946">
    <property type="entry name" value="Sigma2 domain of RNA polymerase sigma factors"/>
    <property type="match status" value="1"/>
</dbReference>
<evidence type="ECO:0000256" key="2">
    <source>
        <dbReference type="ARBA" id="ARBA00023015"/>
    </source>
</evidence>
<dbReference type="CDD" id="cd06171">
    <property type="entry name" value="Sigma70_r4"/>
    <property type="match status" value="1"/>
</dbReference>
<protein>
    <submittedName>
        <fullName evidence="9">RNA polymerase sigma factor (Sigma-70 family)</fullName>
    </submittedName>
</protein>
<keyword evidence="3" id="KW-0731">Sigma factor</keyword>